<protein>
    <recommendedName>
        <fullName evidence="3">histidine kinase</fullName>
        <ecNumber evidence="3">2.7.13.3</ecNumber>
    </recommendedName>
</protein>
<dbReference type="SUPFAM" id="SSF158472">
    <property type="entry name" value="HAMP domain-like"/>
    <property type="match status" value="1"/>
</dbReference>
<dbReference type="InterPro" id="IPR036097">
    <property type="entry name" value="HisK_dim/P_sf"/>
</dbReference>
<evidence type="ECO:0000256" key="1">
    <source>
        <dbReference type="ARBA" id="ARBA00000085"/>
    </source>
</evidence>
<evidence type="ECO:0000313" key="13">
    <source>
        <dbReference type="Proteomes" id="UP000320461"/>
    </source>
</evidence>
<evidence type="ECO:0000256" key="5">
    <source>
        <dbReference type="ARBA" id="ARBA00022679"/>
    </source>
</evidence>
<sequence>MSRSGRRHQVGLAPRLLLALLIVLATAAVTAWVVGALVGPRLFHQHMVEAGLDDNDAAVLHAEEAFRSATSTAATLAFAAAALASAGVSVVLARRIAASLGAVSTAAAALGAGTYGVRVPSSGLGAEFDQLAGSFNAMADRLEDAQRLRERLLADLAHEVRTPIATIAGYLEAVEDGVRPMDDTTVAVLRDQADRLTRLSHDLSAVTHAEAGDVVLDLELAPPEQLVQAAVQAAAERAADAGVELRAHVDPGVPAVSVDRHRMAQVLDNLVTNALRHTPPGGSVSVLAGRQGGAVTFTVSDTGDGIAAEHLPHVFERFYRADVARDRDSGGSGIGLAISKALTEAHGGTILASSPGPGRGADFVVRLPAAS</sequence>
<keyword evidence="8" id="KW-1133">Transmembrane helix</keyword>
<dbReference type="Gene3D" id="3.30.565.10">
    <property type="entry name" value="Histidine kinase-like ATPase, C-terminal domain"/>
    <property type="match status" value="1"/>
</dbReference>
<dbReference type="Pfam" id="PF00672">
    <property type="entry name" value="HAMP"/>
    <property type="match status" value="1"/>
</dbReference>
<dbReference type="InterPro" id="IPR003661">
    <property type="entry name" value="HisK_dim/P_dom"/>
</dbReference>
<dbReference type="SUPFAM" id="SSF55874">
    <property type="entry name" value="ATPase domain of HSP90 chaperone/DNA topoisomerase II/histidine kinase"/>
    <property type="match status" value="1"/>
</dbReference>
<evidence type="ECO:0000256" key="6">
    <source>
        <dbReference type="ARBA" id="ARBA00022692"/>
    </source>
</evidence>
<keyword evidence="8" id="KW-0472">Membrane</keyword>
<keyword evidence="4" id="KW-0597">Phosphoprotein</keyword>
<dbReference type="PANTHER" id="PTHR43547:SF2">
    <property type="entry name" value="HYBRID SIGNAL TRANSDUCTION HISTIDINE KINASE C"/>
    <property type="match status" value="1"/>
</dbReference>
<evidence type="ECO:0000256" key="3">
    <source>
        <dbReference type="ARBA" id="ARBA00012438"/>
    </source>
</evidence>
<comment type="caution">
    <text evidence="12">The sequence shown here is derived from an EMBL/GenBank/DDBJ whole genome shotgun (WGS) entry which is preliminary data.</text>
</comment>
<dbReference type="Pfam" id="PF00512">
    <property type="entry name" value="HisKA"/>
    <property type="match status" value="1"/>
</dbReference>
<gene>
    <name evidence="12" type="ORF">CGE01nite_14260</name>
</gene>
<dbReference type="GO" id="GO:0000155">
    <property type="term" value="F:phosphorelay sensor kinase activity"/>
    <property type="evidence" value="ECO:0007669"/>
    <property type="project" value="InterPro"/>
</dbReference>
<dbReference type="InterPro" id="IPR036890">
    <property type="entry name" value="HATPase_C_sf"/>
</dbReference>
<dbReference type="SMART" id="SM00304">
    <property type="entry name" value="HAMP"/>
    <property type="match status" value="1"/>
</dbReference>
<dbReference type="InterPro" id="IPR003594">
    <property type="entry name" value="HATPase_dom"/>
</dbReference>
<keyword evidence="9" id="KW-0902">Two-component regulatory system</keyword>
<dbReference type="RefSeq" id="WP_141369896.1">
    <property type="nucleotide sequence ID" value="NZ_BJLQ01000011.1"/>
</dbReference>
<evidence type="ECO:0000256" key="9">
    <source>
        <dbReference type="ARBA" id="ARBA00023012"/>
    </source>
</evidence>
<dbReference type="Gene3D" id="6.10.340.10">
    <property type="match status" value="1"/>
</dbReference>
<feature type="domain" description="HAMP" evidence="11">
    <location>
        <begin position="94"/>
        <end position="147"/>
    </location>
</feature>
<keyword evidence="5" id="KW-0808">Transferase</keyword>
<dbReference type="PRINTS" id="PR00344">
    <property type="entry name" value="BCTRLSENSOR"/>
</dbReference>
<dbReference type="CDD" id="cd06225">
    <property type="entry name" value="HAMP"/>
    <property type="match status" value="1"/>
</dbReference>
<dbReference type="SMART" id="SM00388">
    <property type="entry name" value="HisKA"/>
    <property type="match status" value="1"/>
</dbReference>
<dbReference type="EMBL" id="BJLQ01000011">
    <property type="protein sequence ID" value="GEA84175.1"/>
    <property type="molecule type" value="Genomic_DNA"/>
</dbReference>
<dbReference type="CDD" id="cd00075">
    <property type="entry name" value="HATPase"/>
    <property type="match status" value="1"/>
</dbReference>
<evidence type="ECO:0000256" key="7">
    <source>
        <dbReference type="ARBA" id="ARBA00022777"/>
    </source>
</evidence>
<proteinExistence type="predicted"/>
<evidence type="ECO:0000259" key="10">
    <source>
        <dbReference type="PROSITE" id="PS50109"/>
    </source>
</evidence>
<evidence type="ECO:0000256" key="4">
    <source>
        <dbReference type="ARBA" id="ARBA00022553"/>
    </source>
</evidence>
<dbReference type="InterPro" id="IPR004358">
    <property type="entry name" value="Sig_transdc_His_kin-like_C"/>
</dbReference>
<name>A0A4Y3KM12_9CELL</name>
<dbReference type="InterPro" id="IPR005467">
    <property type="entry name" value="His_kinase_dom"/>
</dbReference>
<dbReference type="Pfam" id="PF02518">
    <property type="entry name" value="HATPase_c"/>
    <property type="match status" value="1"/>
</dbReference>
<evidence type="ECO:0000256" key="8">
    <source>
        <dbReference type="ARBA" id="ARBA00022989"/>
    </source>
</evidence>
<dbReference type="OrthoDB" id="9757990at2"/>
<dbReference type="EC" id="2.7.13.3" evidence="3"/>
<reference evidence="12 13" key="1">
    <citation type="submission" date="2019-06" db="EMBL/GenBank/DDBJ databases">
        <title>Whole genome shotgun sequence of Cellulomonas gelida NBRC 3748.</title>
        <authorList>
            <person name="Hosoyama A."/>
            <person name="Uohara A."/>
            <person name="Ohji S."/>
            <person name="Ichikawa N."/>
        </authorList>
    </citation>
    <scope>NUCLEOTIDE SEQUENCE [LARGE SCALE GENOMIC DNA]</scope>
    <source>
        <strain evidence="12 13">NBRC 3748</strain>
    </source>
</reference>
<accession>A0A4Y3KM12</accession>
<dbReference type="GO" id="GO:0005886">
    <property type="term" value="C:plasma membrane"/>
    <property type="evidence" value="ECO:0007669"/>
    <property type="project" value="UniProtKB-SubCell"/>
</dbReference>
<comment type="catalytic activity">
    <reaction evidence="1">
        <text>ATP + protein L-histidine = ADP + protein N-phospho-L-histidine.</text>
        <dbReference type="EC" id="2.7.13.3"/>
    </reaction>
</comment>
<dbReference type="Proteomes" id="UP000320461">
    <property type="component" value="Unassembled WGS sequence"/>
</dbReference>
<dbReference type="FunFam" id="3.30.565.10:FF:000006">
    <property type="entry name" value="Sensor histidine kinase WalK"/>
    <property type="match status" value="1"/>
</dbReference>
<dbReference type="SMART" id="SM00387">
    <property type="entry name" value="HATPase_c"/>
    <property type="match status" value="1"/>
</dbReference>
<keyword evidence="7 12" id="KW-0418">Kinase</keyword>
<comment type="subcellular location">
    <subcellularLocation>
        <location evidence="2">Cell membrane</location>
    </subcellularLocation>
</comment>
<evidence type="ECO:0000259" key="11">
    <source>
        <dbReference type="PROSITE" id="PS50885"/>
    </source>
</evidence>
<dbReference type="PROSITE" id="PS50885">
    <property type="entry name" value="HAMP"/>
    <property type="match status" value="1"/>
</dbReference>
<dbReference type="PROSITE" id="PS50109">
    <property type="entry name" value="HIS_KIN"/>
    <property type="match status" value="1"/>
</dbReference>
<keyword evidence="13" id="KW-1185">Reference proteome</keyword>
<dbReference type="PANTHER" id="PTHR43547">
    <property type="entry name" value="TWO-COMPONENT HISTIDINE KINASE"/>
    <property type="match status" value="1"/>
</dbReference>
<dbReference type="Gene3D" id="1.10.287.130">
    <property type="match status" value="1"/>
</dbReference>
<dbReference type="InterPro" id="IPR003660">
    <property type="entry name" value="HAMP_dom"/>
</dbReference>
<dbReference type="AlphaFoldDB" id="A0A4Y3KM12"/>
<dbReference type="CDD" id="cd00082">
    <property type="entry name" value="HisKA"/>
    <property type="match status" value="1"/>
</dbReference>
<keyword evidence="6" id="KW-0812">Transmembrane</keyword>
<dbReference type="SUPFAM" id="SSF47384">
    <property type="entry name" value="Homodimeric domain of signal transducing histidine kinase"/>
    <property type="match status" value="1"/>
</dbReference>
<organism evidence="12 13">
    <name type="scientific">Cellulomonas gelida</name>
    <dbReference type="NCBI Taxonomy" id="1712"/>
    <lineage>
        <taxon>Bacteria</taxon>
        <taxon>Bacillati</taxon>
        <taxon>Actinomycetota</taxon>
        <taxon>Actinomycetes</taxon>
        <taxon>Micrococcales</taxon>
        <taxon>Cellulomonadaceae</taxon>
        <taxon>Cellulomonas</taxon>
    </lineage>
</organism>
<feature type="domain" description="Histidine kinase" evidence="10">
    <location>
        <begin position="155"/>
        <end position="371"/>
    </location>
</feature>
<evidence type="ECO:0000256" key="2">
    <source>
        <dbReference type="ARBA" id="ARBA00004236"/>
    </source>
</evidence>
<evidence type="ECO:0000313" key="12">
    <source>
        <dbReference type="EMBL" id="GEA84175.1"/>
    </source>
</evidence>